<accession>A0ABC8LLQ0</accession>
<name>A0ABC8LLQ0_ERUVS</name>
<evidence type="ECO:0000313" key="2">
    <source>
        <dbReference type="Proteomes" id="UP001642260"/>
    </source>
</evidence>
<protein>
    <submittedName>
        <fullName evidence="1">Uncharacterized protein</fullName>
    </submittedName>
</protein>
<organism evidence="1 2">
    <name type="scientific">Eruca vesicaria subsp. sativa</name>
    <name type="common">Garden rocket</name>
    <name type="synonym">Eruca sativa</name>
    <dbReference type="NCBI Taxonomy" id="29727"/>
    <lineage>
        <taxon>Eukaryota</taxon>
        <taxon>Viridiplantae</taxon>
        <taxon>Streptophyta</taxon>
        <taxon>Embryophyta</taxon>
        <taxon>Tracheophyta</taxon>
        <taxon>Spermatophyta</taxon>
        <taxon>Magnoliopsida</taxon>
        <taxon>eudicotyledons</taxon>
        <taxon>Gunneridae</taxon>
        <taxon>Pentapetalae</taxon>
        <taxon>rosids</taxon>
        <taxon>malvids</taxon>
        <taxon>Brassicales</taxon>
        <taxon>Brassicaceae</taxon>
        <taxon>Brassiceae</taxon>
        <taxon>Eruca</taxon>
    </lineage>
</organism>
<keyword evidence="2" id="KW-1185">Reference proteome</keyword>
<comment type="caution">
    <text evidence="1">The sequence shown here is derived from an EMBL/GenBank/DDBJ whole genome shotgun (WGS) entry which is preliminary data.</text>
</comment>
<evidence type="ECO:0000313" key="1">
    <source>
        <dbReference type="EMBL" id="CAH8384632.1"/>
    </source>
</evidence>
<dbReference type="AlphaFoldDB" id="A0ABC8LLQ0"/>
<gene>
    <name evidence="1" type="ORF">ERUC_LOCUS37115</name>
</gene>
<reference evidence="1 2" key="1">
    <citation type="submission" date="2022-03" db="EMBL/GenBank/DDBJ databases">
        <authorList>
            <person name="Macdonald S."/>
            <person name="Ahmed S."/>
            <person name="Newling K."/>
        </authorList>
    </citation>
    <scope>NUCLEOTIDE SEQUENCE [LARGE SCALE GENOMIC DNA]</scope>
</reference>
<dbReference type="EMBL" id="CAKOAT010630709">
    <property type="protein sequence ID" value="CAH8384632.1"/>
    <property type="molecule type" value="Genomic_DNA"/>
</dbReference>
<sequence>MQKIDVNERITILERLNPTPRPTTSPYLEDRWSFEWFGSNTPGSLAARVISDLVFFPLFPSSFVSLSSMYIVIKYASTRATANVKLLNMVENKVILTSK</sequence>
<dbReference type="Proteomes" id="UP001642260">
    <property type="component" value="Unassembled WGS sequence"/>
</dbReference>
<proteinExistence type="predicted"/>